<feature type="region of interest" description="Disordered" evidence="1">
    <location>
        <begin position="680"/>
        <end position="699"/>
    </location>
</feature>
<dbReference type="AlphaFoldDB" id="A0A812KG59"/>
<organism evidence="2 3">
    <name type="scientific">Symbiodinium natans</name>
    <dbReference type="NCBI Taxonomy" id="878477"/>
    <lineage>
        <taxon>Eukaryota</taxon>
        <taxon>Sar</taxon>
        <taxon>Alveolata</taxon>
        <taxon>Dinophyceae</taxon>
        <taxon>Suessiales</taxon>
        <taxon>Symbiodiniaceae</taxon>
        <taxon>Symbiodinium</taxon>
    </lineage>
</organism>
<evidence type="ECO:0000313" key="3">
    <source>
        <dbReference type="Proteomes" id="UP000604046"/>
    </source>
</evidence>
<dbReference type="EMBL" id="CAJNDS010000668">
    <property type="protein sequence ID" value="CAE7226622.1"/>
    <property type="molecule type" value="Genomic_DNA"/>
</dbReference>
<feature type="region of interest" description="Disordered" evidence="1">
    <location>
        <begin position="752"/>
        <end position="831"/>
    </location>
</feature>
<comment type="caution">
    <text evidence="2">The sequence shown here is derived from an EMBL/GenBank/DDBJ whole genome shotgun (WGS) entry which is preliminary data.</text>
</comment>
<gene>
    <name evidence="2" type="ORF">SNAT2548_LOCUS8840</name>
</gene>
<keyword evidence="3" id="KW-1185">Reference proteome</keyword>
<evidence type="ECO:0000313" key="2">
    <source>
        <dbReference type="EMBL" id="CAE7226622.1"/>
    </source>
</evidence>
<dbReference type="Proteomes" id="UP000604046">
    <property type="component" value="Unassembled WGS sequence"/>
</dbReference>
<protein>
    <submittedName>
        <fullName evidence="2">Uncharacterized protein</fullName>
    </submittedName>
</protein>
<proteinExistence type="predicted"/>
<reference evidence="2" key="1">
    <citation type="submission" date="2021-02" db="EMBL/GenBank/DDBJ databases">
        <authorList>
            <person name="Dougan E. K."/>
            <person name="Rhodes N."/>
            <person name="Thang M."/>
            <person name="Chan C."/>
        </authorList>
    </citation>
    <scope>NUCLEOTIDE SEQUENCE</scope>
</reference>
<sequence>MALKEVAVAWKKEAERIAGEFELRSPKDARAFRESLGRRLRGERAPMKTMAVAGEIRLAGDMGTYTILPSYLPGKMNELAGGLYRGDRVLCNGRPGMVFGKPARAACVRISVSVMYEDGTVKDERVANLQLLEDVPEDEPVDEAPPVQMDRGSSTGICNVWGAAVIEPGSPTLCAAMASRAPHRPVSLAQSLHNDALDGAITFDEAISHTDGLKLVRLEKPLIVHKEPGCITVGDLPAKDEITDEIKKKVQFLDVLMNWEGELDFNKIEELFFQQRYSDLPHPIRMNGQNETPYDMQVFIVSKGENKWDIVKHIKFAEGSKVLRSTIRSMCTGRALEIDYCKQCREKAVNDPNGPLFKWDKGTIKEFLRCLADKGSQANAIQDWPLTLKSFTPWALNTIFAPILPRILEHAVILIGKSEVGKSPTAYTLANLASAFWLLQKGREHEKPSFQSCNHLDYFRKERGRTTKPRVFDDGNFNLESPASVKAVTEVTGFDRKTMARWNASSYEKNQLFVVCSNPYDRSAEPALPPQTNSDTVSFEVFYKLVRPSFHKDFDEEDLMGVFKRSVMIVFTDIGIYVRSPGTHRDPIKRVAWPDKDFGVVSLTARPTLSAYLKGHLQQLPPNHAEDMQWSLNLLQAALDGEEVPLCYTVTGKEFSTGKKYLNEVRPDLAGISGSTTHYFEDIPESTQPPTKKLRSVKSSSSLLASSNAAPTTASAASFVAKDKVRVKQEPTDALQKSIAFKKKLGSRTLQINLSSSSEKEDTKQTSSPLHAEIKQSPPHPDSTADGFLPSPNTHAEAGTSAVDFTNDEMDVASNTSQEDPMKNLPDEHDLEAENLGRTFSQQLDDFVDNMPSE</sequence>
<name>A0A812KG59_9DINO</name>
<accession>A0A812KG59</accession>
<evidence type="ECO:0000256" key="1">
    <source>
        <dbReference type="SAM" id="MobiDB-lite"/>
    </source>
</evidence>